<proteinExistence type="predicted"/>
<protein>
    <recommendedName>
        <fullName evidence="1">DUF6603 domain-containing protein</fullName>
    </recommendedName>
</protein>
<evidence type="ECO:0000259" key="1">
    <source>
        <dbReference type="Pfam" id="PF20248"/>
    </source>
</evidence>
<organism evidence="2 3">
    <name type="scientific">Cryptosporangium minutisporangium</name>
    <dbReference type="NCBI Taxonomy" id="113569"/>
    <lineage>
        <taxon>Bacteria</taxon>
        <taxon>Bacillati</taxon>
        <taxon>Actinomycetota</taxon>
        <taxon>Actinomycetes</taxon>
        <taxon>Cryptosporangiales</taxon>
        <taxon>Cryptosporangiaceae</taxon>
        <taxon>Cryptosporangium</taxon>
    </lineage>
</organism>
<dbReference type="RefSeq" id="WP_345729167.1">
    <property type="nucleotide sequence ID" value="NZ_BAAAYN010000023.1"/>
</dbReference>
<dbReference type="EMBL" id="BAAAYN010000023">
    <property type="protein sequence ID" value="GAA3388474.1"/>
    <property type="molecule type" value="Genomic_DNA"/>
</dbReference>
<accession>A0ABP6SY88</accession>
<sequence length="1174" mass="122807">MTADALGALLRELERLVQPLDDAVESEEARRLLLISLGWDLDAVDGYPIPELLTGLGQIGGALRALTTRGEPTGLSDVVATLGDLGEAASGLQRLAELADQVSALGAGEVAAALGHLGAELGELVVFVYLARYRPTALQVARLLTLAVTPDDVPLDERTEVLVDDASGLVRRYPVARPRLRLDRLPDLVRDPAGLLKAEYPLHDMADDAAARELAAHLFGRLGPLLAGLGVDVTVGAPLDPGDGATPAAASLVARSLILRFPADAPADASALELTLALVPASDGGPAVTAALAGTVAFTWEGGAWRVGISVTGTVTGFGVGPNGVTLPDGVEDADVRATVTAERVGVDPNAPALRIGGAEGTRLELGRIGLRADVGLTSEHQEYGLALEIGTAAMVIAAGDGDGFLQKILPAEGIRAPFDLALGWSNTRGLHFRAGTPSGGGGAPGLSTTIDVPLDLGFLKIPSVYLAVEPTDGEVAATVALNVEAKLGPFSASAERLGLRLVLTFPEDGGNLGPVDLAVEFQPPIGVGLAIDSSVVTGGGYLFIDRVNRQYAGALELQFAGIALKAVGLLATRMPDGSDGFSLFVLISAEFTPIQLGFGFTLSGVGGFLGVNRRIAIDAIRDGLRTGGLDSVLFPQNLAANARRVVSDLGRFFPIAPGQFLLGPMVKLNWGSPPLITAVLGVMVELPNPVRVVLLGRLTMALPKPESPVVDLKIDVLGTLDFAARELAIDAVLRDSRIAAFTVAGEMAIRVNFGARPELIIAVGGFNPRFAPPAGFPRLRRMTIALASGDNPRLRLETYLALTPNTAQMGARLDLFVGVGPFSIEANFGFDALLQFVPFAFLVDVHAGVALKWGGSPLFAIRLEGTLSGPAPTRIVGAATFDFFGSHTIQVDHTFGLPEPPVPPEVVDVGDRLRKALGDRTNWRGQLPPDGTTMVSLRAGDPDTDDPDTDEPLLLHPLGTIAVQQRVVPLELEITRYGSAQLAGEERFFAIGAVRVGSESPKLATVREPVALGQYQDLSDPLTAPSFQQLPVGKRVEPARYGLPPTGSGALTIDLGYEDRVYDRASPDSDDLVVASRSTRDLTDERATGLAAGGAAGRTELRRLGGRPLDVSLQESAWVVAVTGERVPATPFTAEFDSGVGYGQAAGLLRRLRIEQPGLARGLRLTPAHEVTP</sequence>
<dbReference type="InterPro" id="IPR046538">
    <property type="entry name" value="DUF6603"/>
</dbReference>
<gene>
    <name evidence="2" type="ORF">GCM10020369_34810</name>
</gene>
<dbReference type="Proteomes" id="UP001501676">
    <property type="component" value="Unassembled WGS sequence"/>
</dbReference>
<name>A0ABP6SY88_9ACTN</name>
<feature type="domain" description="DUF6603" evidence="1">
    <location>
        <begin position="455"/>
        <end position="995"/>
    </location>
</feature>
<comment type="caution">
    <text evidence="2">The sequence shown here is derived from an EMBL/GenBank/DDBJ whole genome shotgun (WGS) entry which is preliminary data.</text>
</comment>
<keyword evidence="3" id="KW-1185">Reference proteome</keyword>
<reference evidence="3" key="1">
    <citation type="journal article" date="2019" name="Int. J. Syst. Evol. Microbiol.">
        <title>The Global Catalogue of Microorganisms (GCM) 10K type strain sequencing project: providing services to taxonomists for standard genome sequencing and annotation.</title>
        <authorList>
            <consortium name="The Broad Institute Genomics Platform"/>
            <consortium name="The Broad Institute Genome Sequencing Center for Infectious Disease"/>
            <person name="Wu L."/>
            <person name="Ma J."/>
        </authorList>
    </citation>
    <scope>NUCLEOTIDE SEQUENCE [LARGE SCALE GENOMIC DNA]</scope>
    <source>
        <strain evidence="3">JCM 9458</strain>
    </source>
</reference>
<evidence type="ECO:0000313" key="2">
    <source>
        <dbReference type="EMBL" id="GAA3388474.1"/>
    </source>
</evidence>
<dbReference type="Pfam" id="PF20248">
    <property type="entry name" value="DUF6603"/>
    <property type="match status" value="1"/>
</dbReference>
<evidence type="ECO:0000313" key="3">
    <source>
        <dbReference type="Proteomes" id="UP001501676"/>
    </source>
</evidence>